<dbReference type="EMBL" id="NBYY01000027">
    <property type="protein sequence ID" value="PCS22060.1"/>
    <property type="molecule type" value="Genomic_DNA"/>
</dbReference>
<organism evidence="1 2">
    <name type="scientific">Candidatus Enterovibrio escicola</name>
    <dbReference type="NCBI Taxonomy" id="1927127"/>
    <lineage>
        <taxon>Bacteria</taxon>
        <taxon>Pseudomonadati</taxon>
        <taxon>Pseudomonadota</taxon>
        <taxon>Gammaproteobacteria</taxon>
        <taxon>Vibrionales</taxon>
        <taxon>Vibrionaceae</taxon>
        <taxon>Enterovibrio</taxon>
    </lineage>
</organism>
<gene>
    <name evidence="1" type="ORF">BTN49_2325</name>
</gene>
<dbReference type="Proteomes" id="UP000219020">
    <property type="component" value="Unassembled WGS sequence"/>
</dbReference>
<comment type="caution">
    <text evidence="1">The sequence shown here is derived from an EMBL/GenBank/DDBJ whole genome shotgun (WGS) entry which is preliminary data.</text>
</comment>
<name>A0A2A5T1Q8_9GAMM</name>
<keyword evidence="2" id="KW-1185">Reference proteome</keyword>
<protein>
    <submittedName>
        <fullName evidence="1">Uncharacterized protein</fullName>
    </submittedName>
</protein>
<dbReference type="RefSeq" id="WP_394336663.1">
    <property type="nucleotide sequence ID" value="NZ_CAWNJE010000028.1"/>
</dbReference>
<dbReference type="AlphaFoldDB" id="A0A2A5T1Q8"/>
<dbReference type="GeneID" id="95972674"/>
<evidence type="ECO:0000313" key="1">
    <source>
        <dbReference type="EMBL" id="PCS22060.1"/>
    </source>
</evidence>
<reference evidence="2" key="1">
    <citation type="submission" date="2017-04" db="EMBL/GenBank/DDBJ databases">
        <title>Genome evolution of the luminous symbionts of deep sea anglerfish.</title>
        <authorList>
            <person name="Hendry T.A."/>
        </authorList>
    </citation>
    <scope>NUCLEOTIDE SEQUENCE [LARGE SCALE GENOMIC DNA]</scope>
</reference>
<accession>A0A2A5T1Q8</accession>
<sequence length="40" mass="4641">MDDKLCLFVIIGIDDACHKEMLAVVDRYRESKVSWLEVLS</sequence>
<evidence type="ECO:0000313" key="2">
    <source>
        <dbReference type="Proteomes" id="UP000219020"/>
    </source>
</evidence>
<proteinExistence type="predicted"/>